<name>A0A7W8TRG4_9MICC</name>
<dbReference type="Pfam" id="PF10094">
    <property type="entry name" value="DUF2332"/>
    <property type="match status" value="1"/>
</dbReference>
<evidence type="ECO:0000313" key="2">
    <source>
        <dbReference type="Proteomes" id="UP000580797"/>
    </source>
</evidence>
<dbReference type="InterPro" id="IPR011200">
    <property type="entry name" value="UCP012608"/>
</dbReference>
<accession>A0A7W8TRG4</accession>
<organism evidence="1 2">
    <name type="scientific">Neomicrococcus aestuarii</name>
    <dbReference type="NCBI Taxonomy" id="556325"/>
    <lineage>
        <taxon>Bacteria</taxon>
        <taxon>Bacillati</taxon>
        <taxon>Actinomycetota</taxon>
        <taxon>Actinomycetes</taxon>
        <taxon>Micrococcales</taxon>
        <taxon>Micrococcaceae</taxon>
        <taxon>Neomicrococcus</taxon>
    </lineage>
</organism>
<dbReference type="Proteomes" id="UP000580797">
    <property type="component" value="Unassembled WGS sequence"/>
</dbReference>
<comment type="caution">
    <text evidence="1">The sequence shown here is derived from an EMBL/GenBank/DDBJ whole genome shotgun (WGS) entry which is preliminary data.</text>
</comment>
<protein>
    <recommendedName>
        <fullName evidence="3">DUF2332 domain-containing protein</fullName>
    </recommendedName>
</protein>
<sequence length="354" mass="39113">MDMNFEDVASSYRRFAEREILNAPVYVEWCLAVVESAAAQELLAGLPEMKRQPNLVFAAARFLSGPHDDAAWALDTADGAAFIAFLKQQWDQIRPIILERSTQTNEAGRCAIHNLLFAEISGPIALIEVGHSAGLTLIPDHYSYRYVDESGEEIARADPSEGPSAVELTCELRGDLPQTWSAPTSVPQIVWRAGIDLNPLELNPETEAGRDQIQWMKALIWPGHEHRARILPHAAAAAAEARAKGPWVSVTGDLLKELPALVERAEREAPRATIVVIHTAVIAYLPDPSEFETLIDSLGSRVRWQALEGQKVLPLIQQRLAEDRADVPGYAFVLSSEGDPVLQAHPWGYWADRL</sequence>
<evidence type="ECO:0000313" key="1">
    <source>
        <dbReference type="EMBL" id="MBB5511539.1"/>
    </source>
</evidence>
<gene>
    <name evidence="1" type="ORF">HD598_000226</name>
</gene>
<proteinExistence type="predicted"/>
<dbReference type="RefSeq" id="WP_183663243.1">
    <property type="nucleotide sequence ID" value="NZ_BAAARH010000009.1"/>
</dbReference>
<dbReference type="AlphaFoldDB" id="A0A7W8TRG4"/>
<dbReference type="EMBL" id="JACHDR010000001">
    <property type="protein sequence ID" value="MBB5511539.1"/>
    <property type="molecule type" value="Genomic_DNA"/>
</dbReference>
<evidence type="ECO:0008006" key="3">
    <source>
        <dbReference type="Google" id="ProtNLM"/>
    </source>
</evidence>
<reference evidence="1 2" key="1">
    <citation type="submission" date="2020-08" db="EMBL/GenBank/DDBJ databases">
        <title>Sequencing the genomes of 1000 actinobacteria strains.</title>
        <authorList>
            <person name="Klenk H.-P."/>
        </authorList>
    </citation>
    <scope>NUCLEOTIDE SEQUENCE [LARGE SCALE GENOMIC DNA]</scope>
    <source>
        <strain evidence="1 2">DSM 105783</strain>
    </source>
</reference>